<keyword evidence="2 3" id="KW-0479">Metal-binding</keyword>
<dbReference type="GO" id="GO:0020037">
    <property type="term" value="F:heme binding"/>
    <property type="evidence" value="ECO:0007669"/>
    <property type="project" value="InterPro"/>
</dbReference>
<gene>
    <name evidence="4" type="ORF">RJT34_20098</name>
</gene>
<dbReference type="FunFam" id="1.10.630.10:FF:000163">
    <property type="entry name" value="Geraniol 8-hydroxylase"/>
    <property type="match status" value="1"/>
</dbReference>
<accession>A0AAN9IS81</accession>
<evidence type="ECO:0000313" key="5">
    <source>
        <dbReference type="Proteomes" id="UP001359559"/>
    </source>
</evidence>
<protein>
    <recommendedName>
        <fullName evidence="6">Cytochrome P450</fullName>
    </recommendedName>
</protein>
<dbReference type="GO" id="GO:0005506">
    <property type="term" value="F:iron ion binding"/>
    <property type="evidence" value="ECO:0007669"/>
    <property type="project" value="InterPro"/>
</dbReference>
<keyword evidence="3" id="KW-0560">Oxidoreductase</keyword>
<dbReference type="PANTHER" id="PTHR47950">
    <property type="entry name" value="CYTOCHROME P450, FAMILY 76, SUBFAMILY C, POLYPEPTIDE 5-RELATED"/>
    <property type="match status" value="1"/>
</dbReference>
<dbReference type="GO" id="GO:0016705">
    <property type="term" value="F:oxidoreductase activity, acting on paired donors, with incorporation or reduction of molecular oxygen"/>
    <property type="evidence" value="ECO:0007669"/>
    <property type="project" value="InterPro"/>
</dbReference>
<dbReference type="PROSITE" id="PS00086">
    <property type="entry name" value="CYTOCHROME_P450"/>
    <property type="match status" value="1"/>
</dbReference>
<dbReference type="InterPro" id="IPR002401">
    <property type="entry name" value="Cyt_P450_E_grp-I"/>
</dbReference>
<evidence type="ECO:0000313" key="4">
    <source>
        <dbReference type="EMBL" id="KAK7285330.1"/>
    </source>
</evidence>
<dbReference type="SUPFAM" id="SSF48264">
    <property type="entry name" value="Cytochrome P450"/>
    <property type="match status" value="1"/>
</dbReference>
<dbReference type="PANTHER" id="PTHR47950:SF48">
    <property type="entry name" value="CYTOCHROME P450 FAMILY PROTEIN, EXPRESSED"/>
    <property type="match status" value="1"/>
</dbReference>
<evidence type="ECO:0000256" key="1">
    <source>
        <dbReference type="ARBA" id="ARBA00010617"/>
    </source>
</evidence>
<name>A0AAN9IS81_CLITE</name>
<proteinExistence type="inferred from homology"/>
<dbReference type="InterPro" id="IPR036396">
    <property type="entry name" value="Cyt_P450_sf"/>
</dbReference>
<dbReference type="Proteomes" id="UP001359559">
    <property type="component" value="Unassembled WGS sequence"/>
</dbReference>
<dbReference type="Gene3D" id="1.10.630.10">
    <property type="entry name" value="Cytochrome P450"/>
    <property type="match status" value="1"/>
</dbReference>
<dbReference type="InterPro" id="IPR017972">
    <property type="entry name" value="Cyt_P450_CS"/>
</dbReference>
<keyword evidence="5" id="KW-1185">Reference proteome</keyword>
<comment type="caution">
    <text evidence="4">The sequence shown here is derived from an EMBL/GenBank/DDBJ whole genome shotgun (WGS) entry which is preliminary data.</text>
</comment>
<dbReference type="InterPro" id="IPR001128">
    <property type="entry name" value="Cyt_P450"/>
</dbReference>
<reference evidence="4 5" key="1">
    <citation type="submission" date="2024-01" db="EMBL/GenBank/DDBJ databases">
        <title>The genomes of 5 underutilized Papilionoideae crops provide insights into root nodulation and disease resistance.</title>
        <authorList>
            <person name="Yuan L."/>
        </authorList>
    </citation>
    <scope>NUCLEOTIDE SEQUENCE [LARGE SCALE GENOMIC DNA]</scope>
    <source>
        <strain evidence="4">LY-2023</strain>
        <tissue evidence="4">Leaf</tissue>
    </source>
</reference>
<keyword evidence="2 3" id="KW-0408">Iron</keyword>
<dbReference type="PRINTS" id="PR00385">
    <property type="entry name" value="P450"/>
</dbReference>
<evidence type="ECO:0008006" key="6">
    <source>
        <dbReference type="Google" id="ProtNLM"/>
    </source>
</evidence>
<evidence type="ECO:0000256" key="2">
    <source>
        <dbReference type="PIRSR" id="PIRSR602401-1"/>
    </source>
</evidence>
<feature type="binding site" description="axial binding residue" evidence="2">
    <location>
        <position position="288"/>
    </location>
    <ligand>
        <name>heme</name>
        <dbReference type="ChEBI" id="CHEBI:30413"/>
    </ligand>
    <ligandPart>
        <name>Fe</name>
        <dbReference type="ChEBI" id="CHEBI:18248"/>
    </ligandPart>
</feature>
<dbReference type="EMBL" id="JAYKXN010000005">
    <property type="protein sequence ID" value="KAK7285330.1"/>
    <property type="molecule type" value="Genomic_DNA"/>
</dbReference>
<comment type="similarity">
    <text evidence="1 3">Belongs to the cytochrome P450 family.</text>
</comment>
<keyword evidence="3" id="KW-0503">Monooxygenase</keyword>
<dbReference type="GO" id="GO:0004497">
    <property type="term" value="F:monooxygenase activity"/>
    <property type="evidence" value="ECO:0007669"/>
    <property type="project" value="UniProtKB-KW"/>
</dbReference>
<sequence length="348" mass="39134">MQDLLNDVHQSGLKCEAIDIGRAAFKTAINFLSNTIFSLDFVHSAGDTGEYKDIVVNILKAVGAPNMADFFPLLKIIDPQGIRRSCELYVGKLFHVFGNLIDERLRLREKKDFVSNNDMLDALLDISKQNSEEMDKEKIKHLLHDLLVAGTDTTSYTLEWAMAELLHNPSTLSKAQKELEETIGVGNLIEESDLAKLPYLQAVIKETLRLHPPAPFLLPRKAKVDVELNGYTIPKGAQLFINEWAIGRDPNSWENPNVFSPERFLGSTLDIKGQSFQLTPFGSGRRICPGMPLAIRMLHLMLGSLINSFHWKLENDMKPEDMDMEDAVQGNALKKKEPLRIIPINIST</sequence>
<evidence type="ECO:0000256" key="3">
    <source>
        <dbReference type="RuleBase" id="RU000461"/>
    </source>
</evidence>
<comment type="cofactor">
    <cofactor evidence="2">
        <name>heme</name>
        <dbReference type="ChEBI" id="CHEBI:30413"/>
    </cofactor>
</comment>
<dbReference type="AlphaFoldDB" id="A0AAN9IS81"/>
<organism evidence="4 5">
    <name type="scientific">Clitoria ternatea</name>
    <name type="common">Butterfly pea</name>
    <dbReference type="NCBI Taxonomy" id="43366"/>
    <lineage>
        <taxon>Eukaryota</taxon>
        <taxon>Viridiplantae</taxon>
        <taxon>Streptophyta</taxon>
        <taxon>Embryophyta</taxon>
        <taxon>Tracheophyta</taxon>
        <taxon>Spermatophyta</taxon>
        <taxon>Magnoliopsida</taxon>
        <taxon>eudicotyledons</taxon>
        <taxon>Gunneridae</taxon>
        <taxon>Pentapetalae</taxon>
        <taxon>rosids</taxon>
        <taxon>fabids</taxon>
        <taxon>Fabales</taxon>
        <taxon>Fabaceae</taxon>
        <taxon>Papilionoideae</taxon>
        <taxon>50 kb inversion clade</taxon>
        <taxon>NPAAA clade</taxon>
        <taxon>indigoferoid/millettioid clade</taxon>
        <taxon>Phaseoleae</taxon>
        <taxon>Clitoria</taxon>
    </lineage>
</organism>
<dbReference type="PRINTS" id="PR00463">
    <property type="entry name" value="EP450I"/>
</dbReference>
<keyword evidence="2 3" id="KW-0349">Heme</keyword>
<dbReference type="Pfam" id="PF00067">
    <property type="entry name" value="p450"/>
    <property type="match status" value="1"/>
</dbReference>